<dbReference type="Gene3D" id="1.10.472.130">
    <property type="match status" value="1"/>
</dbReference>
<dbReference type="PANTHER" id="PTHR46961:SF15">
    <property type="entry name" value="AAA+ ATPASE DOMAIN-CONTAINING PROTEIN"/>
    <property type="match status" value="1"/>
</dbReference>
<dbReference type="EMBL" id="REGN01008984">
    <property type="protein sequence ID" value="RNA02204.1"/>
    <property type="molecule type" value="Genomic_DNA"/>
</dbReference>
<reference evidence="2 3" key="1">
    <citation type="journal article" date="2018" name="Sci. Rep.">
        <title>Genomic signatures of local adaptation to the degree of environmental predictability in rotifers.</title>
        <authorList>
            <person name="Franch-Gras L."/>
            <person name="Hahn C."/>
            <person name="Garcia-Roger E.M."/>
            <person name="Carmona M.J."/>
            <person name="Serra M."/>
            <person name="Gomez A."/>
        </authorList>
    </citation>
    <scope>NUCLEOTIDE SEQUENCE [LARGE SCALE GENOMIC DNA]</scope>
    <source>
        <strain evidence="2">HYR1</strain>
    </source>
</reference>
<keyword evidence="3" id="KW-1185">Reference proteome</keyword>
<protein>
    <submittedName>
        <fullName evidence="2">Dynein gamma flagellar outer arm-like</fullName>
        <ecNumber evidence="2">3.6.1.15</ecNumber>
    </submittedName>
</protein>
<dbReference type="Pfam" id="PF12775">
    <property type="entry name" value="AAA_7"/>
    <property type="match status" value="1"/>
</dbReference>
<dbReference type="Gene3D" id="3.40.50.300">
    <property type="entry name" value="P-loop containing nucleotide triphosphate hydrolases"/>
    <property type="match status" value="2"/>
</dbReference>
<dbReference type="STRING" id="10195.A0A3M7PTA2"/>
<dbReference type="GO" id="GO:0007018">
    <property type="term" value="P:microtubule-based movement"/>
    <property type="evidence" value="ECO:0007669"/>
    <property type="project" value="InterPro"/>
</dbReference>
<dbReference type="GO" id="GO:0030286">
    <property type="term" value="C:dynein complex"/>
    <property type="evidence" value="ECO:0007669"/>
    <property type="project" value="InterPro"/>
</dbReference>
<keyword evidence="2" id="KW-0378">Hydrolase</keyword>
<dbReference type="InterPro" id="IPR026983">
    <property type="entry name" value="DHC"/>
</dbReference>
<evidence type="ECO:0000313" key="3">
    <source>
        <dbReference type="Proteomes" id="UP000276133"/>
    </source>
</evidence>
<accession>A0A3M7PTA2</accession>
<dbReference type="Proteomes" id="UP000276133">
    <property type="component" value="Unassembled WGS sequence"/>
</dbReference>
<dbReference type="OrthoDB" id="286107at2759"/>
<evidence type="ECO:0000313" key="2">
    <source>
        <dbReference type="EMBL" id="RNA02204.1"/>
    </source>
</evidence>
<dbReference type="GO" id="GO:0051959">
    <property type="term" value="F:dynein light intermediate chain binding"/>
    <property type="evidence" value="ECO:0007669"/>
    <property type="project" value="InterPro"/>
</dbReference>
<name>A0A3M7PTA2_BRAPC</name>
<dbReference type="InterPro" id="IPR027417">
    <property type="entry name" value="P-loop_NTPase"/>
</dbReference>
<dbReference type="PANTHER" id="PTHR46961">
    <property type="entry name" value="DYNEIN HEAVY CHAIN 1, AXONEMAL-LIKE PROTEIN"/>
    <property type="match status" value="1"/>
</dbReference>
<dbReference type="Pfam" id="PF17852">
    <property type="entry name" value="Dynein_AAA_lid"/>
    <property type="match status" value="1"/>
</dbReference>
<gene>
    <name evidence="2" type="ORF">BpHYR1_026258</name>
</gene>
<organism evidence="2 3">
    <name type="scientific">Brachionus plicatilis</name>
    <name type="common">Marine rotifer</name>
    <name type="synonym">Brachionus muelleri</name>
    <dbReference type="NCBI Taxonomy" id="10195"/>
    <lineage>
        <taxon>Eukaryota</taxon>
        <taxon>Metazoa</taxon>
        <taxon>Spiralia</taxon>
        <taxon>Gnathifera</taxon>
        <taxon>Rotifera</taxon>
        <taxon>Eurotatoria</taxon>
        <taxon>Monogononta</taxon>
        <taxon>Pseudotrocha</taxon>
        <taxon>Ploima</taxon>
        <taxon>Brachionidae</taxon>
        <taxon>Brachionus</taxon>
    </lineage>
</organism>
<keyword evidence="2" id="KW-0969">Cilium</keyword>
<comment type="caution">
    <text evidence="2">The sequence shown here is derived from an EMBL/GenBank/DDBJ whole genome shotgun (WGS) entry which is preliminary data.</text>
</comment>
<proteinExistence type="predicted"/>
<sequence>MVFKNNILNRKDLSRINHLAIDDESLLFGSLSQNNEFKDGFLTYALRKACRNESTTWLCLDGEILPNWCDSFNSIFDSGLFMQLKNGDHLRNNCKIVFETGDISNASPSLLSKTGIICYGEDLVGWRSIARSWLESRIQNEVQCLQRCFSKTMDEISNYCLKECKPMLPVCEESLFISCLNLLAAMLNENTNIGGEVHIERLYLYCLIWTFGGVLEQNDQRGFSELLYRLVTALPDDDLKSSVFEYYVDESGEWDLWSQSFIRINTEYLTKKQFLSDKKNTKTISNQPNNEYYSKEHSNVTIVKRLNFSGATNVNQLQKFVESNIVHRQGFTFGAPDKKKLSIFIDDIDVPVTDKNGIQRCNQNEKNFCFNKKNFIQIVDSKLIYSFSKPFEVKKLEDISFYATMTYESRKARSIDSRLLRHSILLYLPVPSGTALRSIFNGTLEASMLFNEKSSLDSDLHAALIDSSVKLLELVSEVFKPCPTPGRQHYLFNMKTIITILQNLRMLSDTQRTDNLFIISLWRHEVFSTIGNQLPRHADSYWLECTLNDLIKQKFSSYTNSQDLLDNFVNFRIENRNFDRPMSSFNNRSSKTNLSTFESLDKVRSYLEQVYNRYKEEFGYYQINIFLSENAAYHIIRIYRILTFTQGLYLDFNFNDLDLN</sequence>
<dbReference type="EC" id="3.6.1.15" evidence="2"/>
<keyword evidence="2" id="KW-0966">Cell projection</keyword>
<dbReference type="InterPro" id="IPR041466">
    <property type="entry name" value="Dynein_AAA5_ext"/>
</dbReference>
<feature type="domain" description="Dynein heavy chain AAA 5 extension" evidence="1">
    <location>
        <begin position="145"/>
        <end position="258"/>
    </location>
</feature>
<keyword evidence="2" id="KW-0282">Flagellum</keyword>
<dbReference type="GO" id="GO:0045505">
    <property type="term" value="F:dynein intermediate chain binding"/>
    <property type="evidence" value="ECO:0007669"/>
    <property type="project" value="InterPro"/>
</dbReference>
<evidence type="ECO:0000259" key="1">
    <source>
        <dbReference type="Pfam" id="PF17852"/>
    </source>
</evidence>
<dbReference type="GO" id="GO:0017111">
    <property type="term" value="F:ribonucleoside triphosphate phosphatase activity"/>
    <property type="evidence" value="ECO:0007669"/>
    <property type="project" value="UniProtKB-EC"/>
</dbReference>
<dbReference type="Gene3D" id="1.20.920.30">
    <property type="match status" value="1"/>
</dbReference>
<dbReference type="AlphaFoldDB" id="A0A3M7PTA2"/>